<reference evidence="3" key="1">
    <citation type="submission" date="2022-02" db="EMBL/GenBank/DDBJ databases">
        <authorList>
            <person name="Henning P.M."/>
            <person name="McCubbin A.G."/>
            <person name="Shore J.S."/>
        </authorList>
    </citation>
    <scope>NUCLEOTIDE SEQUENCE</scope>
    <source>
        <strain evidence="3">F60SS</strain>
        <tissue evidence="3">Leaves</tissue>
    </source>
</reference>
<dbReference type="PANTHER" id="PTHR44259">
    <property type="entry name" value="OS07G0183000 PROTEIN-RELATED"/>
    <property type="match status" value="1"/>
</dbReference>
<dbReference type="PANTHER" id="PTHR44259:SF87">
    <property type="entry name" value="F-BOX DOMAIN-CONTAINING PROTEIN"/>
    <property type="match status" value="1"/>
</dbReference>
<dbReference type="Pfam" id="PF00646">
    <property type="entry name" value="F-box"/>
    <property type="match status" value="1"/>
</dbReference>
<feature type="domain" description="F-box" evidence="1">
    <location>
        <begin position="21"/>
        <end position="61"/>
    </location>
</feature>
<accession>A0A9Q0JCX6</accession>
<feature type="domain" description="KIB1-4 beta-propeller" evidence="2">
    <location>
        <begin position="91"/>
        <end position="305"/>
    </location>
</feature>
<dbReference type="Pfam" id="PF03478">
    <property type="entry name" value="Beta-prop_KIB1-4"/>
    <property type="match status" value="1"/>
</dbReference>
<evidence type="ECO:0000313" key="4">
    <source>
        <dbReference type="Proteomes" id="UP001141552"/>
    </source>
</evidence>
<evidence type="ECO:0000313" key="3">
    <source>
        <dbReference type="EMBL" id="KAJ4838051.1"/>
    </source>
</evidence>
<dbReference type="AlphaFoldDB" id="A0A9Q0JCX6"/>
<dbReference type="InterPro" id="IPR005174">
    <property type="entry name" value="KIB1-4_b-propeller"/>
</dbReference>
<keyword evidence="4" id="KW-1185">Reference proteome</keyword>
<dbReference type="OrthoDB" id="1863935at2759"/>
<evidence type="ECO:0000259" key="2">
    <source>
        <dbReference type="Pfam" id="PF03478"/>
    </source>
</evidence>
<protein>
    <recommendedName>
        <fullName evidence="5">F-box domain-containing protein</fullName>
    </recommendedName>
</protein>
<reference evidence="3" key="2">
    <citation type="journal article" date="2023" name="Plants (Basel)">
        <title>Annotation of the Turnera subulata (Passifloraceae) Draft Genome Reveals the S-Locus Evolved after the Divergence of Turneroideae from Passifloroideae in a Stepwise Manner.</title>
        <authorList>
            <person name="Henning P.M."/>
            <person name="Roalson E.H."/>
            <person name="Mir W."/>
            <person name="McCubbin A.G."/>
            <person name="Shore J.S."/>
        </authorList>
    </citation>
    <scope>NUCLEOTIDE SEQUENCE</scope>
    <source>
        <strain evidence="3">F60SS</strain>
    </source>
</reference>
<gene>
    <name evidence="3" type="ORF">Tsubulata_029673</name>
</gene>
<sequence length="370" mass="42699">MSTNHPVLITCAKEEEKEETWSNLEIGVLSMVMERLPFVDNLQFAAVCKHWHYASKTCLRKEYSQSTKHRLPWLMEIQPSKRQVINMVNNKKYSIECPPEFFPRASKKGWLLLSLSCQISSHLIFLLNPLTKNQIELPKWSLPPFDAAISVKDGIPNCVAIARAPGIPSPLTLQIICPTNQDKDWKRYEYNISRDYPIASLAHLLIIDQDVYMSDRCGHVLRFNMVSSTFSEVVGLKNDEVGDINQYTLEMEGELVKIIPRYTSTTTTTPRLAHFLFYKLNQDRTEWIKLEVHELKGTSWFLQDYSQQMSSFVVKGTPKTEIFRLHMVFSLQDPKLVLRLDTYNLDILNGCGELISTREVDHPNCWVDLG</sequence>
<dbReference type="Proteomes" id="UP001141552">
    <property type="component" value="Unassembled WGS sequence"/>
</dbReference>
<evidence type="ECO:0000259" key="1">
    <source>
        <dbReference type="Pfam" id="PF00646"/>
    </source>
</evidence>
<dbReference type="Gene3D" id="1.20.1280.50">
    <property type="match status" value="1"/>
</dbReference>
<dbReference type="EMBL" id="JAKUCV010003671">
    <property type="protein sequence ID" value="KAJ4838051.1"/>
    <property type="molecule type" value="Genomic_DNA"/>
</dbReference>
<evidence type="ECO:0008006" key="5">
    <source>
        <dbReference type="Google" id="ProtNLM"/>
    </source>
</evidence>
<comment type="caution">
    <text evidence="3">The sequence shown here is derived from an EMBL/GenBank/DDBJ whole genome shotgun (WGS) entry which is preliminary data.</text>
</comment>
<dbReference type="CDD" id="cd09917">
    <property type="entry name" value="F-box_SF"/>
    <property type="match status" value="1"/>
</dbReference>
<dbReference type="InterPro" id="IPR001810">
    <property type="entry name" value="F-box_dom"/>
</dbReference>
<dbReference type="InterPro" id="IPR050942">
    <property type="entry name" value="F-box_BR-signaling"/>
</dbReference>
<name>A0A9Q0JCX6_9ROSI</name>
<organism evidence="3 4">
    <name type="scientific">Turnera subulata</name>
    <dbReference type="NCBI Taxonomy" id="218843"/>
    <lineage>
        <taxon>Eukaryota</taxon>
        <taxon>Viridiplantae</taxon>
        <taxon>Streptophyta</taxon>
        <taxon>Embryophyta</taxon>
        <taxon>Tracheophyta</taxon>
        <taxon>Spermatophyta</taxon>
        <taxon>Magnoliopsida</taxon>
        <taxon>eudicotyledons</taxon>
        <taxon>Gunneridae</taxon>
        <taxon>Pentapetalae</taxon>
        <taxon>rosids</taxon>
        <taxon>fabids</taxon>
        <taxon>Malpighiales</taxon>
        <taxon>Passifloraceae</taxon>
        <taxon>Turnera</taxon>
    </lineage>
</organism>
<dbReference type="SUPFAM" id="SSF81383">
    <property type="entry name" value="F-box domain"/>
    <property type="match status" value="1"/>
</dbReference>
<dbReference type="InterPro" id="IPR036047">
    <property type="entry name" value="F-box-like_dom_sf"/>
</dbReference>
<proteinExistence type="predicted"/>